<dbReference type="PANTHER" id="PTHR43875:SF12">
    <property type="entry name" value="SN-GLYCEROL-3-PHOSPHATE IMPORT ATP-BINDING PROTEIN UGPC"/>
    <property type="match status" value="1"/>
</dbReference>
<dbReference type="InterPro" id="IPR003439">
    <property type="entry name" value="ABC_transporter-like_ATP-bd"/>
</dbReference>
<dbReference type="OrthoDB" id="8188565at2"/>
<evidence type="ECO:0000313" key="14">
    <source>
        <dbReference type="Proteomes" id="UP000278398"/>
    </source>
</evidence>
<evidence type="ECO:0000259" key="12">
    <source>
        <dbReference type="PROSITE" id="PS50893"/>
    </source>
</evidence>
<keyword evidence="5" id="KW-0997">Cell inner membrane</keyword>
<dbReference type="FunFam" id="3.40.50.300:FF:000042">
    <property type="entry name" value="Maltose/maltodextrin ABC transporter, ATP-binding protein"/>
    <property type="match status" value="1"/>
</dbReference>
<dbReference type="Pfam" id="PF00005">
    <property type="entry name" value="ABC_tran"/>
    <property type="match status" value="1"/>
</dbReference>
<dbReference type="GO" id="GO:0016887">
    <property type="term" value="F:ATP hydrolysis activity"/>
    <property type="evidence" value="ECO:0007669"/>
    <property type="project" value="InterPro"/>
</dbReference>
<dbReference type="GO" id="GO:0055052">
    <property type="term" value="C:ATP-binding cassette (ABC) transporter complex, substrate-binding subunit-containing"/>
    <property type="evidence" value="ECO:0007669"/>
    <property type="project" value="TreeGrafter"/>
</dbReference>
<evidence type="ECO:0000256" key="9">
    <source>
        <dbReference type="ARBA" id="ARBA00022967"/>
    </source>
</evidence>
<proteinExistence type="inferred from homology"/>
<dbReference type="EMBL" id="RWKW01000030">
    <property type="protein sequence ID" value="RST86870.1"/>
    <property type="molecule type" value="Genomic_DNA"/>
</dbReference>
<dbReference type="InterPro" id="IPR040582">
    <property type="entry name" value="OB_MalK-like"/>
</dbReference>
<dbReference type="InterPro" id="IPR015855">
    <property type="entry name" value="ABC_transpr_MalK-like"/>
</dbReference>
<dbReference type="Gene3D" id="2.40.50.100">
    <property type="match status" value="1"/>
</dbReference>
<comment type="subcellular location">
    <subcellularLocation>
        <location evidence="1">Cell inner membrane</location>
        <topology evidence="1">Peripheral membrane protein</topology>
    </subcellularLocation>
</comment>
<evidence type="ECO:0000313" key="13">
    <source>
        <dbReference type="EMBL" id="RST86870.1"/>
    </source>
</evidence>
<evidence type="ECO:0000256" key="11">
    <source>
        <dbReference type="SAM" id="MobiDB-lite"/>
    </source>
</evidence>
<dbReference type="InterPro" id="IPR047641">
    <property type="entry name" value="ABC_transpr_MalK/UgpC-like"/>
</dbReference>
<dbReference type="GO" id="GO:0140359">
    <property type="term" value="F:ABC-type transporter activity"/>
    <property type="evidence" value="ECO:0007669"/>
    <property type="project" value="InterPro"/>
</dbReference>
<name>A0A3S0A1R8_9HYPH</name>
<keyword evidence="4" id="KW-1003">Cell membrane</keyword>
<accession>A0A3S0A1R8</accession>
<evidence type="ECO:0000256" key="5">
    <source>
        <dbReference type="ARBA" id="ARBA00022519"/>
    </source>
</evidence>
<feature type="region of interest" description="Disordered" evidence="11">
    <location>
        <begin position="353"/>
        <end position="380"/>
    </location>
</feature>
<keyword evidence="14" id="KW-1185">Reference proteome</keyword>
<dbReference type="NCBIfam" id="NF008653">
    <property type="entry name" value="PRK11650.1"/>
    <property type="match status" value="1"/>
</dbReference>
<evidence type="ECO:0000256" key="6">
    <source>
        <dbReference type="ARBA" id="ARBA00022597"/>
    </source>
</evidence>
<evidence type="ECO:0000256" key="4">
    <source>
        <dbReference type="ARBA" id="ARBA00022475"/>
    </source>
</evidence>
<evidence type="ECO:0000256" key="2">
    <source>
        <dbReference type="ARBA" id="ARBA00005417"/>
    </source>
</evidence>
<keyword evidence="7" id="KW-0547">Nucleotide-binding</keyword>
<evidence type="ECO:0000256" key="3">
    <source>
        <dbReference type="ARBA" id="ARBA00022448"/>
    </source>
</evidence>
<dbReference type="Gene3D" id="3.40.50.300">
    <property type="entry name" value="P-loop containing nucleotide triphosphate hydrolases"/>
    <property type="match status" value="1"/>
</dbReference>
<comment type="caution">
    <text evidence="13">The sequence shown here is derived from an EMBL/GenBank/DDBJ whole genome shotgun (WGS) entry which is preliminary data.</text>
</comment>
<keyword evidence="6" id="KW-0762">Sugar transport</keyword>
<dbReference type="GO" id="GO:0005524">
    <property type="term" value="F:ATP binding"/>
    <property type="evidence" value="ECO:0007669"/>
    <property type="project" value="UniProtKB-KW"/>
</dbReference>
<dbReference type="InterPro" id="IPR027417">
    <property type="entry name" value="P-loop_NTPase"/>
</dbReference>
<dbReference type="Proteomes" id="UP000278398">
    <property type="component" value="Unassembled WGS sequence"/>
</dbReference>
<feature type="domain" description="ABC transporter" evidence="12">
    <location>
        <begin position="4"/>
        <end position="234"/>
    </location>
</feature>
<protein>
    <submittedName>
        <fullName evidence="13">sn-glycerol-3-phosphate ABC transporter ATP-binding protein UgpC</fullName>
    </submittedName>
</protein>
<gene>
    <name evidence="13" type="primary">ugpC</name>
    <name evidence="13" type="ORF">EJC49_08090</name>
</gene>
<dbReference type="Pfam" id="PF17912">
    <property type="entry name" value="OB_MalK"/>
    <property type="match status" value="1"/>
</dbReference>
<dbReference type="PANTHER" id="PTHR43875">
    <property type="entry name" value="MALTODEXTRIN IMPORT ATP-BINDING PROTEIN MSMX"/>
    <property type="match status" value="1"/>
</dbReference>
<evidence type="ECO:0000256" key="10">
    <source>
        <dbReference type="ARBA" id="ARBA00023136"/>
    </source>
</evidence>
<organism evidence="13 14">
    <name type="scientific">Aquibium carbonis</name>
    <dbReference type="NCBI Taxonomy" id="2495581"/>
    <lineage>
        <taxon>Bacteria</taxon>
        <taxon>Pseudomonadati</taxon>
        <taxon>Pseudomonadota</taxon>
        <taxon>Alphaproteobacteria</taxon>
        <taxon>Hyphomicrobiales</taxon>
        <taxon>Phyllobacteriaceae</taxon>
        <taxon>Aquibium</taxon>
    </lineage>
</organism>
<dbReference type="RefSeq" id="WP_126699088.1">
    <property type="nucleotide sequence ID" value="NZ_RWKW01000030.1"/>
</dbReference>
<dbReference type="GO" id="GO:0008643">
    <property type="term" value="P:carbohydrate transport"/>
    <property type="evidence" value="ECO:0007669"/>
    <property type="project" value="InterPro"/>
</dbReference>
<dbReference type="AlphaFoldDB" id="A0A3S0A1R8"/>
<keyword evidence="9" id="KW-1278">Translocase</keyword>
<dbReference type="InterPro" id="IPR017871">
    <property type="entry name" value="ABC_transporter-like_CS"/>
</dbReference>
<keyword evidence="8 13" id="KW-0067">ATP-binding</keyword>
<dbReference type="PROSITE" id="PS00211">
    <property type="entry name" value="ABC_TRANSPORTER_1"/>
    <property type="match status" value="1"/>
</dbReference>
<dbReference type="PROSITE" id="PS50893">
    <property type="entry name" value="ABC_TRANSPORTER_2"/>
    <property type="match status" value="1"/>
</dbReference>
<evidence type="ECO:0000256" key="8">
    <source>
        <dbReference type="ARBA" id="ARBA00022840"/>
    </source>
</evidence>
<dbReference type="GO" id="GO:0015794">
    <property type="term" value="P:glycerol-3-phosphate transmembrane transport"/>
    <property type="evidence" value="ECO:0007669"/>
    <property type="project" value="TreeGrafter"/>
</dbReference>
<dbReference type="InterPro" id="IPR003593">
    <property type="entry name" value="AAA+_ATPase"/>
</dbReference>
<dbReference type="Gene3D" id="2.40.50.140">
    <property type="entry name" value="Nucleic acid-binding proteins"/>
    <property type="match status" value="1"/>
</dbReference>
<comment type="similarity">
    <text evidence="2">Belongs to the ABC transporter superfamily.</text>
</comment>
<evidence type="ECO:0000256" key="7">
    <source>
        <dbReference type="ARBA" id="ARBA00022741"/>
    </source>
</evidence>
<reference evidence="13 14" key="1">
    <citation type="submission" date="2018-12" db="EMBL/GenBank/DDBJ databases">
        <title>Mesorhizobium carbonis sp. nov., isolated from coal mine water.</title>
        <authorList>
            <person name="Xin W."/>
            <person name="Xu Z."/>
            <person name="Xiang F."/>
            <person name="Zhang J."/>
            <person name="Xi L."/>
            <person name="Liu J."/>
        </authorList>
    </citation>
    <scope>NUCLEOTIDE SEQUENCE [LARGE SCALE GENOMIC DNA]</scope>
    <source>
        <strain evidence="13 14">B2.3</strain>
    </source>
</reference>
<dbReference type="SMART" id="SM00382">
    <property type="entry name" value="AAA"/>
    <property type="match status" value="1"/>
</dbReference>
<dbReference type="SUPFAM" id="SSF52540">
    <property type="entry name" value="P-loop containing nucleoside triphosphate hydrolases"/>
    <property type="match status" value="1"/>
</dbReference>
<dbReference type="SUPFAM" id="SSF50331">
    <property type="entry name" value="MOP-like"/>
    <property type="match status" value="1"/>
</dbReference>
<evidence type="ECO:0000256" key="1">
    <source>
        <dbReference type="ARBA" id="ARBA00004417"/>
    </source>
</evidence>
<dbReference type="CDD" id="cd03301">
    <property type="entry name" value="ABC_MalK_N"/>
    <property type="match status" value="1"/>
</dbReference>
<dbReference type="InterPro" id="IPR008995">
    <property type="entry name" value="Mo/tungstate-bd_C_term_dom"/>
</dbReference>
<sequence length="380" mass="40467">MASIDIRSVHKLYGKTPAVRGLDLAVEDGSFLVILGPSGCGKSTLLRMIAGLEDISAGEIAIDGRVVNEVEPGRRGCAMVFQNYALYPHMTVAENIGYALKVAGVPKAERADRVGRVAAMLGLGDLLARKPSQLSGGQRQRVAMGRAMVREPGIFLFDEPLSNLDAKLRIQMRLEIKRLHRELKTTSVFVTHDQVEAMTLADTLVVMNQGVIEQVGTPAEVFRRPKSRFVANFLGSPPMNFLPAEIDRRGRAVLAGGHMPWPDLVFELAAETRIEVGLRPGDLTPVAGKAAEGAIPFEPDILEDLGSELHWHGTVGGSAVAVALPAATPIPAGPVGLKAPPSAVHAFLGDGRRAEPAAAPIPSPKPSGEAPWRATSLSYT</sequence>
<dbReference type="GO" id="GO:0001407">
    <property type="term" value="P:glycerophosphodiester transmembrane transport"/>
    <property type="evidence" value="ECO:0007669"/>
    <property type="project" value="TreeGrafter"/>
</dbReference>
<keyword evidence="10" id="KW-0472">Membrane</keyword>
<keyword evidence="3" id="KW-0813">Transport</keyword>
<dbReference type="InterPro" id="IPR012340">
    <property type="entry name" value="NA-bd_OB-fold"/>
</dbReference>